<keyword evidence="11 18" id="KW-1015">Disulfide bond</keyword>
<dbReference type="GO" id="GO:0097192">
    <property type="term" value="P:extrinsic apoptotic signaling pathway in absence of ligand"/>
    <property type="evidence" value="ECO:0007669"/>
    <property type="project" value="TreeGrafter"/>
</dbReference>
<dbReference type="SMART" id="SM00208">
    <property type="entry name" value="TNFR"/>
    <property type="match status" value="3"/>
</dbReference>
<dbReference type="RefSeq" id="XP_018080527.1">
    <property type="nucleotide sequence ID" value="XM_018225038.2"/>
</dbReference>
<dbReference type="GeneID" id="108696050"/>
<dbReference type="PANTHER" id="PTHR46874:SF1">
    <property type="entry name" value="TUMOR NECROSIS FACTOR RECEPTOR SUPERFAMILY MEMBER 6"/>
    <property type="match status" value="1"/>
</dbReference>
<comment type="subcellular location">
    <subcellularLocation>
        <location evidence="1">Cell membrane</location>
        <topology evidence="1">Single-pass type I membrane protein</topology>
    </subcellularLocation>
    <subcellularLocation>
        <location evidence="2">Membrane raft</location>
    </subcellularLocation>
</comment>
<dbReference type="GO" id="GO:0005031">
    <property type="term" value="F:tumor necrosis factor receptor activity"/>
    <property type="evidence" value="ECO:0000318"/>
    <property type="project" value="GO_Central"/>
</dbReference>
<evidence type="ECO:0000313" key="21">
    <source>
        <dbReference type="Xenbase" id="XB-GENE-17333240"/>
    </source>
</evidence>
<dbReference type="OrthoDB" id="8848202at2759"/>
<evidence type="ECO:0000313" key="20">
    <source>
        <dbReference type="RefSeq" id="XP_018080527.1"/>
    </source>
</evidence>
<proteinExistence type="predicted"/>
<dbReference type="Proteomes" id="UP000186698">
    <property type="component" value="Chromosome 7L"/>
</dbReference>
<dbReference type="InterPro" id="IPR008063">
    <property type="entry name" value="Fas_rcpt"/>
</dbReference>
<dbReference type="PROSITE" id="PS00652">
    <property type="entry name" value="TNFR_NGFR_1"/>
    <property type="match status" value="1"/>
</dbReference>
<dbReference type="Pfam" id="PF00020">
    <property type="entry name" value="TNFR_c6"/>
    <property type="match status" value="2"/>
</dbReference>
<dbReference type="Xenbase" id="XB-GENE-17333240">
    <property type="gene designation" value="fas.L"/>
</dbReference>
<evidence type="ECO:0000256" key="13">
    <source>
        <dbReference type="ARBA" id="ARBA00023180"/>
    </source>
</evidence>
<keyword evidence="14" id="KW-0449">Lipoprotein</keyword>
<evidence type="ECO:0000256" key="7">
    <source>
        <dbReference type="ARBA" id="ARBA00022737"/>
    </source>
</evidence>
<dbReference type="GO" id="GO:0032872">
    <property type="term" value="P:regulation of stress-activated MAPK cascade"/>
    <property type="evidence" value="ECO:0000318"/>
    <property type="project" value="GO_Central"/>
</dbReference>
<evidence type="ECO:0000256" key="1">
    <source>
        <dbReference type="ARBA" id="ARBA00004251"/>
    </source>
</evidence>
<dbReference type="GO" id="GO:0045121">
    <property type="term" value="C:membrane raft"/>
    <property type="evidence" value="ECO:0000318"/>
    <property type="project" value="GO_Central"/>
</dbReference>
<dbReference type="InterPro" id="IPR011029">
    <property type="entry name" value="DEATH-like_dom_sf"/>
</dbReference>
<dbReference type="PROSITE" id="PS50017">
    <property type="entry name" value="DEATH_DOMAIN"/>
    <property type="match status" value="1"/>
</dbReference>
<dbReference type="OMA" id="WICLFIT"/>
<feature type="disulfide bond" evidence="18">
    <location>
        <begin position="109"/>
        <end position="127"/>
    </location>
</feature>
<feature type="repeat" description="TNFR-Cys" evidence="18">
    <location>
        <begin position="128"/>
        <end position="171"/>
    </location>
</feature>
<dbReference type="Gene3D" id="1.10.533.10">
    <property type="entry name" value="Death Domain, Fas"/>
    <property type="match status" value="1"/>
</dbReference>
<dbReference type="GO" id="GO:0009897">
    <property type="term" value="C:external side of plasma membrane"/>
    <property type="evidence" value="ECO:0000318"/>
    <property type="project" value="GO_Central"/>
</dbReference>
<name>A0A1L8FII3_XENLA</name>
<dbReference type="STRING" id="8355.A0A1L8FII3"/>
<evidence type="ECO:0000256" key="5">
    <source>
        <dbReference type="ARBA" id="ARBA00022703"/>
    </source>
</evidence>
<keyword evidence="12 20" id="KW-0675">Receptor</keyword>
<evidence type="ECO:0000256" key="2">
    <source>
        <dbReference type="ARBA" id="ARBA00004285"/>
    </source>
</evidence>
<dbReference type="InterPro" id="IPR001368">
    <property type="entry name" value="TNFR/NGFR_Cys_rich_reg"/>
</dbReference>
<evidence type="ECO:0000256" key="8">
    <source>
        <dbReference type="ARBA" id="ARBA00022860"/>
    </source>
</evidence>
<evidence type="ECO:0000256" key="10">
    <source>
        <dbReference type="ARBA" id="ARBA00023139"/>
    </source>
</evidence>
<evidence type="ECO:0000256" key="16">
    <source>
        <dbReference type="ARBA" id="ARBA00032338"/>
    </source>
</evidence>
<dbReference type="SUPFAM" id="SSF57586">
    <property type="entry name" value="TNF receptor-like"/>
    <property type="match status" value="2"/>
</dbReference>
<dbReference type="Pfam" id="PF00531">
    <property type="entry name" value="Death"/>
    <property type="match status" value="1"/>
</dbReference>
<evidence type="ECO:0000256" key="9">
    <source>
        <dbReference type="ARBA" id="ARBA00023136"/>
    </source>
</evidence>
<keyword evidence="7" id="KW-0677">Repeat</keyword>
<dbReference type="GO" id="GO:0043066">
    <property type="term" value="P:negative regulation of apoptotic process"/>
    <property type="evidence" value="ECO:0000318"/>
    <property type="project" value="GO_Central"/>
</dbReference>
<dbReference type="Bgee" id="108696050">
    <property type="expression patterns" value="Expressed in spleen and 14 other cell types or tissues"/>
</dbReference>
<evidence type="ECO:0000256" key="4">
    <source>
        <dbReference type="ARBA" id="ARBA00022475"/>
    </source>
</evidence>
<dbReference type="GO" id="GO:0006955">
    <property type="term" value="P:immune response"/>
    <property type="evidence" value="ECO:0007669"/>
    <property type="project" value="InterPro"/>
</dbReference>
<keyword evidence="19" id="KW-1185">Reference proteome</keyword>
<dbReference type="PANTHER" id="PTHR46874">
    <property type="entry name" value="TUMOR NECROSIS FACTOR RECEPTOR SUPERFAMILY MEMBER 6"/>
    <property type="match status" value="1"/>
</dbReference>
<evidence type="ECO:0000256" key="17">
    <source>
        <dbReference type="ARBA" id="ARBA00032502"/>
    </source>
</evidence>
<dbReference type="GO" id="GO:0031265">
    <property type="term" value="C:CD95 death-inducing signaling complex"/>
    <property type="evidence" value="ECO:0000318"/>
    <property type="project" value="GO_Central"/>
</dbReference>
<organism evidence="19 20">
    <name type="scientific">Xenopus laevis</name>
    <name type="common">African clawed frog</name>
    <dbReference type="NCBI Taxonomy" id="8355"/>
    <lineage>
        <taxon>Eukaryota</taxon>
        <taxon>Metazoa</taxon>
        <taxon>Chordata</taxon>
        <taxon>Craniata</taxon>
        <taxon>Vertebrata</taxon>
        <taxon>Euteleostomi</taxon>
        <taxon>Amphibia</taxon>
        <taxon>Batrachia</taxon>
        <taxon>Anura</taxon>
        <taxon>Pipoidea</taxon>
        <taxon>Pipidae</taxon>
        <taxon>Xenopodinae</taxon>
        <taxon>Xenopus</taxon>
        <taxon>Xenopus</taxon>
    </lineage>
</organism>
<evidence type="ECO:0000256" key="3">
    <source>
        <dbReference type="ARBA" id="ARBA00015761"/>
    </source>
</evidence>
<keyword evidence="10" id="KW-0564">Palmitate</keyword>
<evidence type="ECO:0000256" key="6">
    <source>
        <dbReference type="ARBA" id="ARBA00022729"/>
    </source>
</evidence>
<keyword evidence="5" id="KW-0053">Apoptosis</keyword>
<dbReference type="PROSITE" id="PS50050">
    <property type="entry name" value="TNFR_NGFR_2"/>
    <property type="match status" value="2"/>
</dbReference>
<keyword evidence="8" id="KW-0112">Calmodulin-binding</keyword>
<keyword evidence="13" id="KW-0325">Glycoprotein</keyword>
<protein>
    <recommendedName>
        <fullName evidence="3">Tumor necrosis factor receptor superfamily member 6</fullName>
    </recommendedName>
    <alternativeName>
        <fullName evidence="16">Apo-1 antigen</fullName>
    </alternativeName>
    <alternativeName>
        <fullName evidence="17">Apoptosis-mediating surface antigen FAS</fullName>
    </alternativeName>
    <alternativeName>
        <fullName evidence="15">FASLG receptor</fullName>
    </alternativeName>
</protein>
<dbReference type="AlphaFoldDB" id="A0A1L8FII3"/>
<keyword evidence="6" id="KW-0732">Signal</keyword>
<dbReference type="Gene3D" id="2.10.50.10">
    <property type="entry name" value="Tumor Necrosis Factor Receptor, subunit A, domain 2"/>
    <property type="match status" value="2"/>
</dbReference>
<evidence type="ECO:0000256" key="14">
    <source>
        <dbReference type="ARBA" id="ARBA00023288"/>
    </source>
</evidence>
<reference evidence="20" key="1">
    <citation type="submission" date="2025-08" db="UniProtKB">
        <authorList>
            <consortium name="RefSeq"/>
        </authorList>
    </citation>
    <scope>IDENTIFICATION</scope>
    <source>
        <strain evidence="20">J_2021</strain>
        <tissue evidence="20">Erythrocytes</tissue>
    </source>
</reference>
<dbReference type="GO" id="GO:0097527">
    <property type="term" value="P:necroptotic signaling pathway"/>
    <property type="evidence" value="ECO:0000318"/>
    <property type="project" value="GO_Central"/>
</dbReference>
<evidence type="ECO:0000313" key="19">
    <source>
        <dbReference type="Proteomes" id="UP000186698"/>
    </source>
</evidence>
<dbReference type="KEGG" id="xla:108696050"/>
<accession>A0A1L8FII3</accession>
<feature type="repeat" description="TNFR-Cys" evidence="18">
    <location>
        <begin position="86"/>
        <end position="127"/>
    </location>
</feature>
<dbReference type="PRINTS" id="PR01680">
    <property type="entry name" value="TNFACTORR6"/>
</dbReference>
<dbReference type="GO" id="GO:0005516">
    <property type="term" value="F:calmodulin binding"/>
    <property type="evidence" value="ECO:0007669"/>
    <property type="project" value="UniProtKB-KW"/>
</dbReference>
<evidence type="ECO:0000256" key="11">
    <source>
        <dbReference type="ARBA" id="ARBA00023157"/>
    </source>
</evidence>
<dbReference type="SUPFAM" id="SSF47986">
    <property type="entry name" value="DEATH domain"/>
    <property type="match status" value="1"/>
</dbReference>
<gene>
    <name evidence="21" type="primary">fas.L</name>
    <name evidence="20" type="synonym">LOC108696050</name>
</gene>
<evidence type="ECO:0000256" key="18">
    <source>
        <dbReference type="PROSITE-ProRule" id="PRU00206"/>
    </source>
</evidence>
<evidence type="ECO:0000256" key="15">
    <source>
        <dbReference type="ARBA" id="ARBA00030181"/>
    </source>
</evidence>
<keyword evidence="4" id="KW-1003">Cell membrane</keyword>
<dbReference type="CTD" id="108696050"/>
<dbReference type="GO" id="GO:0006924">
    <property type="term" value="P:activation-induced cell death of T cells"/>
    <property type="evidence" value="ECO:0000318"/>
    <property type="project" value="GO_Central"/>
</dbReference>
<dbReference type="PaxDb" id="8355-A0A1L8FII3"/>
<dbReference type="GO" id="GO:0097049">
    <property type="term" value="P:motor neuron apoptotic process"/>
    <property type="evidence" value="ECO:0000318"/>
    <property type="project" value="GO_Central"/>
</dbReference>
<dbReference type="InterPro" id="IPR000488">
    <property type="entry name" value="Death_dom"/>
</dbReference>
<sequence>MLLPWICLFITLAVERNSASAIHNIEDSSNTFIAKPSLSLHKVFKRQSKCLDWQYPGNQFCCGKCPAGTRVENDCQKEHENSTCIPCTEGKDYMDQLNGYNQCLRCKPCDQEQEVDSPCTVFHDTVCKCKANYFCSSNTSQDPRICDHCLPCTQCGNGIAEKCTATKDTVCKGSRSHWAALGALIPLVVCAVVCVRCRQKTRIIVPPRAPQAEPYPSYLKDIDLEPHLQDLAGKMLYEQMVQCVRKMDLTEPVIDDIKNSHGKGFEGKYQLLRSWYTYHGQTGAFQQLIETLQERGFNRPAQNIIDFLKSKVQP</sequence>
<feature type="disulfide bond" evidence="18">
    <location>
        <begin position="106"/>
        <end position="119"/>
    </location>
</feature>
<keyword evidence="9" id="KW-0472">Membrane</keyword>
<dbReference type="FunFam" id="2.10.50.10:FF:000004">
    <property type="entry name" value="Tumor necrosis factor receptor superfamily member 6"/>
    <property type="match status" value="1"/>
</dbReference>
<comment type="caution">
    <text evidence="18">Lacks conserved residue(s) required for the propagation of feature annotation.</text>
</comment>
<evidence type="ECO:0000256" key="12">
    <source>
        <dbReference type="ARBA" id="ARBA00023170"/>
    </source>
</evidence>